<name>A0AAE0DGU1_9LECA</name>
<keyword evidence="6" id="KW-1185">Reference proteome</keyword>
<dbReference type="InterPro" id="IPR011935">
    <property type="entry name" value="CHP02231"/>
</dbReference>
<dbReference type="Proteomes" id="UP001276659">
    <property type="component" value="Unassembled WGS sequence"/>
</dbReference>
<evidence type="ECO:0000313" key="6">
    <source>
        <dbReference type="Proteomes" id="UP001276659"/>
    </source>
</evidence>
<organism evidence="5 6">
    <name type="scientific">Lepraria neglecta</name>
    <dbReference type="NCBI Taxonomy" id="209136"/>
    <lineage>
        <taxon>Eukaryota</taxon>
        <taxon>Fungi</taxon>
        <taxon>Dikarya</taxon>
        <taxon>Ascomycota</taxon>
        <taxon>Pezizomycotina</taxon>
        <taxon>Lecanoromycetes</taxon>
        <taxon>OSLEUM clade</taxon>
        <taxon>Lecanoromycetidae</taxon>
        <taxon>Lecanorales</taxon>
        <taxon>Lecanorineae</taxon>
        <taxon>Stereocaulaceae</taxon>
        <taxon>Lepraria</taxon>
    </lineage>
</organism>
<evidence type="ECO:0000313" key="5">
    <source>
        <dbReference type="EMBL" id="KAK3168745.1"/>
    </source>
</evidence>
<evidence type="ECO:0000259" key="4">
    <source>
        <dbReference type="Pfam" id="PF13600"/>
    </source>
</evidence>
<comment type="caution">
    <text evidence="5">The sequence shown here is derived from an EMBL/GenBank/DDBJ whole genome shotgun (WGS) entry which is preliminary data.</text>
</comment>
<dbReference type="Pfam" id="PF13600">
    <property type="entry name" value="DUF4140"/>
    <property type="match status" value="1"/>
</dbReference>
<keyword evidence="1" id="KW-0175">Coiled coil</keyword>
<dbReference type="PANTHER" id="PTHR31005">
    <property type="entry name" value="DUF4139 DOMAIN-CONTAINING PROTEIN"/>
    <property type="match status" value="1"/>
</dbReference>
<evidence type="ECO:0000256" key="2">
    <source>
        <dbReference type="SAM" id="MobiDB-lite"/>
    </source>
</evidence>
<dbReference type="InterPro" id="IPR025554">
    <property type="entry name" value="DUF4140"/>
</dbReference>
<protein>
    <recommendedName>
        <fullName evidence="7">Mucoidy inhibitor-like protein</fullName>
    </recommendedName>
</protein>
<proteinExistence type="predicted"/>
<feature type="domain" description="DUF4139" evidence="3">
    <location>
        <begin position="292"/>
        <end position="775"/>
    </location>
</feature>
<dbReference type="EMBL" id="JASNWA010000010">
    <property type="protein sequence ID" value="KAK3168745.1"/>
    <property type="molecule type" value="Genomic_DNA"/>
</dbReference>
<dbReference type="AlphaFoldDB" id="A0AAE0DGU1"/>
<sequence>MAEENIHKQEFSIRDLLTRSVTLYPARAQVIRDLNEITLKPGANEITIYGLTPTADESSIKVDGKGSATITDMMVELMPNRENFKDVYLSDSDDEDANDSDNDDFESDTESELTKALKEESNQNDDALKKAREDKASASSRLAILENYGRSLEKDRPEDLEACVLAYGKERRKTFQDDFNSEANIKALEFERTKIQKKQAKVLCATMKEKVKAAKEKAKKLEKKRHAHQEKLDAKRRLKDERIQFWPRKVYRVVLSLDTNSDMTPASSRRGSIDSLAKPMSEESSSPCQISLSVSYITSGACWAPRYDVSLDTLNSSGLIIYRAEFYNTTSETWKDAKVILSTSQTSFQGLGEPIPFLLPWHIRLNKDFGKDADGTSGALVSTYEMEHKQKAQMAVSNKASEPRNALFGLGNNDGVSIQPRTQAPQAYGQHYPQPYQQALQQPSHAMPQMRMAMQQAPQGDHGGLFGQPSLANHGGPFGRPSPANHGGLFGQPSLARTAPDAARRARQDLVEESYDFSAQDLEAEYDKGNAETIIPDLPTLATQESTWSESGLTATYDIPGLRTIAPSNTTRRQKIASITLKDIHLSYLIVPKLRAAAFLKARFRNTSAIPLLKGPAGLTLDGSFLGNTNLPRCSAGESFNLSLGVDPSVNVTYSKPVVKRNQTGVFNKEGSGVYTRTCTVTNTKSNRALEGVVLDQIPVSEDERLKVGVLQPSGLRNEGDVAKSGVGIAALGKSTEKWGRATAVLKKGGEVCWDVKIEPGRGVKLVLEYEARFPSTDMVVGV</sequence>
<gene>
    <name evidence="5" type="ORF">OEA41_005193</name>
</gene>
<reference evidence="5" key="1">
    <citation type="submission" date="2022-11" db="EMBL/GenBank/DDBJ databases">
        <title>Chromosomal genome sequence assembly and mating type (MAT) locus characterization of the leprose asexual lichenized fungus Lepraria neglecta (Nyl.) Erichsen.</title>
        <authorList>
            <person name="Allen J.L."/>
            <person name="Pfeffer B."/>
        </authorList>
    </citation>
    <scope>NUCLEOTIDE SEQUENCE</scope>
    <source>
        <strain evidence="5">Allen 5258</strain>
    </source>
</reference>
<feature type="compositionally biased region" description="Basic and acidic residues" evidence="2">
    <location>
        <begin position="112"/>
        <end position="134"/>
    </location>
</feature>
<feature type="compositionally biased region" description="Acidic residues" evidence="2">
    <location>
        <begin position="91"/>
        <end position="111"/>
    </location>
</feature>
<dbReference type="InterPro" id="IPR037291">
    <property type="entry name" value="DUF4139"/>
</dbReference>
<dbReference type="NCBIfam" id="TIGR02231">
    <property type="entry name" value="mucoidy inhibitor MuiA family protein"/>
    <property type="match status" value="1"/>
</dbReference>
<feature type="coiled-coil region" evidence="1">
    <location>
        <begin position="197"/>
        <end position="241"/>
    </location>
</feature>
<dbReference type="Pfam" id="PF13598">
    <property type="entry name" value="DUF4139"/>
    <property type="match status" value="1"/>
</dbReference>
<feature type="region of interest" description="Disordered" evidence="2">
    <location>
        <begin position="90"/>
        <end position="134"/>
    </location>
</feature>
<feature type="region of interest" description="Disordered" evidence="2">
    <location>
        <begin position="262"/>
        <end position="281"/>
    </location>
</feature>
<evidence type="ECO:0008006" key="7">
    <source>
        <dbReference type="Google" id="ProtNLM"/>
    </source>
</evidence>
<evidence type="ECO:0000256" key="1">
    <source>
        <dbReference type="SAM" id="Coils"/>
    </source>
</evidence>
<feature type="domain" description="DUF4140" evidence="4">
    <location>
        <begin position="21"/>
        <end position="145"/>
    </location>
</feature>
<evidence type="ECO:0000259" key="3">
    <source>
        <dbReference type="Pfam" id="PF13598"/>
    </source>
</evidence>
<dbReference type="PANTHER" id="PTHR31005:SF8">
    <property type="entry name" value="DUF4139 DOMAIN-CONTAINING PROTEIN"/>
    <property type="match status" value="1"/>
</dbReference>
<accession>A0AAE0DGU1</accession>